<evidence type="ECO:0000256" key="6">
    <source>
        <dbReference type="NCBIfam" id="TIGR01227"/>
    </source>
</evidence>
<sequence>MMEGWHGRVDDPGDLETFRWHQVVRPFDNLAMPGIALVGFASDEGVRRNHGRAGAVEGPSALRKALSNLPAINSCSVYDTGDITCLDGDLDGAQSRYADRVSHLLAKGHFPLGMGGGHEIGFASYLGLARSDRPGRIAIVNLDAHLDLRDEPAGTSGTSFRQAIQHARAHEISLDYICLGVSASSNTQRLFRNAQEAEIHLLMDHEMTQSSLDSNIDQVLRWLEPADSIYLTICLDVLPGYVAPGVSAPSPRGVPLEVIEPLISAISATDRLKVCDIAELCPRLDIDNATARVAARLVYQLATAKSARPLA</sequence>
<dbReference type="InterPro" id="IPR005923">
    <property type="entry name" value="HutG"/>
</dbReference>
<evidence type="ECO:0000256" key="3">
    <source>
        <dbReference type="ARBA" id="ARBA00022808"/>
    </source>
</evidence>
<feature type="binding site" evidence="5">
    <location>
        <position position="234"/>
    </location>
    <ligand>
        <name>Mn(2+)</name>
        <dbReference type="ChEBI" id="CHEBI:29035"/>
        <label>1</label>
    </ligand>
</feature>
<keyword evidence="1 5" id="KW-0479">Metal-binding</keyword>
<dbReference type="InterPro" id="IPR023696">
    <property type="entry name" value="Ureohydrolase_dom_sf"/>
</dbReference>
<feature type="binding site" evidence="5">
    <location>
        <position position="118"/>
    </location>
    <ligand>
        <name>Mn(2+)</name>
        <dbReference type="ChEBI" id="CHEBI:29035"/>
        <label>1</label>
    </ligand>
</feature>
<feature type="binding site" evidence="5">
    <location>
        <position position="145"/>
    </location>
    <ligand>
        <name>Mn(2+)</name>
        <dbReference type="ChEBI" id="CHEBI:29035"/>
        <label>2</label>
    </ligand>
</feature>
<feature type="binding site" evidence="5">
    <location>
        <position position="236"/>
    </location>
    <ligand>
        <name>Mn(2+)</name>
        <dbReference type="ChEBI" id="CHEBI:29035"/>
        <label>2</label>
    </ligand>
</feature>
<feature type="binding site" evidence="5">
    <location>
        <position position="147"/>
    </location>
    <ligand>
        <name>Mn(2+)</name>
        <dbReference type="ChEBI" id="CHEBI:29035"/>
        <label>1</label>
    </ligand>
</feature>
<evidence type="ECO:0000256" key="7">
    <source>
        <dbReference type="PROSITE-ProRule" id="PRU00742"/>
    </source>
</evidence>
<dbReference type="RefSeq" id="WP_386742681.1">
    <property type="nucleotide sequence ID" value="NZ_JBHRYA010000003.1"/>
</dbReference>
<organism evidence="8 9">
    <name type="scientific">Luteimonas soli</name>
    <dbReference type="NCBI Taxonomy" id="1648966"/>
    <lineage>
        <taxon>Bacteria</taxon>
        <taxon>Pseudomonadati</taxon>
        <taxon>Pseudomonadota</taxon>
        <taxon>Gammaproteobacteria</taxon>
        <taxon>Lysobacterales</taxon>
        <taxon>Lysobacteraceae</taxon>
        <taxon>Luteimonas</taxon>
    </lineage>
</organism>
<dbReference type="SUPFAM" id="SSF52768">
    <property type="entry name" value="Arginase/deacetylase"/>
    <property type="match status" value="1"/>
</dbReference>
<dbReference type="InterPro" id="IPR006035">
    <property type="entry name" value="Ureohydrolase"/>
</dbReference>
<dbReference type="EMBL" id="JBHRYA010000003">
    <property type="protein sequence ID" value="MFC3715575.1"/>
    <property type="molecule type" value="Genomic_DNA"/>
</dbReference>
<evidence type="ECO:0000256" key="2">
    <source>
        <dbReference type="ARBA" id="ARBA00022801"/>
    </source>
</evidence>
<dbReference type="PIRSF" id="PIRSF036979">
    <property type="entry name" value="Arginase"/>
    <property type="match status" value="1"/>
</dbReference>
<evidence type="ECO:0000313" key="8">
    <source>
        <dbReference type="EMBL" id="MFC3715575.1"/>
    </source>
</evidence>
<keyword evidence="9" id="KW-1185">Reference proteome</keyword>
<dbReference type="PANTHER" id="PTHR11358">
    <property type="entry name" value="ARGINASE/AGMATINASE"/>
    <property type="match status" value="1"/>
</dbReference>
<comment type="function">
    <text evidence="5">Catalyzes the conversion of N-formimidoyl-L-glutamate to L-glutamate and formamide.</text>
</comment>
<keyword evidence="2 5" id="KW-0378">Hydrolase</keyword>
<evidence type="ECO:0000313" key="9">
    <source>
        <dbReference type="Proteomes" id="UP001595705"/>
    </source>
</evidence>
<feature type="binding site" evidence="5">
    <location>
        <position position="143"/>
    </location>
    <ligand>
        <name>Mn(2+)</name>
        <dbReference type="ChEBI" id="CHEBI:29035"/>
        <label>1</label>
    </ligand>
</feature>
<dbReference type="Proteomes" id="UP001595705">
    <property type="component" value="Unassembled WGS sequence"/>
</dbReference>
<comment type="catalytic activity">
    <reaction evidence="5">
        <text>N-formimidoyl-L-glutamate + H2O = formamide + L-glutamate</text>
        <dbReference type="Rhea" id="RHEA:22492"/>
        <dbReference type="ChEBI" id="CHEBI:15377"/>
        <dbReference type="ChEBI" id="CHEBI:16397"/>
        <dbReference type="ChEBI" id="CHEBI:29985"/>
        <dbReference type="ChEBI" id="CHEBI:58928"/>
        <dbReference type="EC" id="3.5.3.8"/>
    </reaction>
</comment>
<dbReference type="Gene3D" id="3.40.800.10">
    <property type="entry name" value="Ureohydrolase domain"/>
    <property type="match status" value="1"/>
</dbReference>
<feature type="binding site" evidence="5">
    <location>
        <position position="234"/>
    </location>
    <ligand>
        <name>Mn(2+)</name>
        <dbReference type="ChEBI" id="CHEBI:29035"/>
        <label>2</label>
    </ligand>
</feature>
<name>A0ABV7XHC6_9GAMM</name>
<feature type="binding site" evidence="5">
    <location>
        <position position="143"/>
    </location>
    <ligand>
        <name>Mn(2+)</name>
        <dbReference type="ChEBI" id="CHEBI:29035"/>
        <label>2</label>
    </ligand>
</feature>
<evidence type="ECO:0000256" key="5">
    <source>
        <dbReference type="HAMAP-Rule" id="MF_00737"/>
    </source>
</evidence>
<dbReference type="CDD" id="cd09988">
    <property type="entry name" value="Formimidoylglutamase"/>
    <property type="match status" value="1"/>
</dbReference>
<comment type="cofactor">
    <cofactor evidence="5">
        <name>Mn(2+)</name>
        <dbReference type="ChEBI" id="CHEBI:29035"/>
    </cofactor>
    <text evidence="5">Binds 2 manganese ions per subunit.</text>
</comment>
<dbReference type="EC" id="3.5.3.8" evidence="5 6"/>
<evidence type="ECO:0000256" key="1">
    <source>
        <dbReference type="ARBA" id="ARBA00022723"/>
    </source>
</evidence>
<comment type="similarity">
    <text evidence="5 7">Belongs to the arginase family.</text>
</comment>
<dbReference type="HAMAP" id="MF_00737">
    <property type="entry name" value="Formimidoylglutam"/>
    <property type="match status" value="1"/>
</dbReference>
<dbReference type="PROSITE" id="PS51409">
    <property type="entry name" value="ARGINASE_2"/>
    <property type="match status" value="1"/>
</dbReference>
<dbReference type="PANTHER" id="PTHR11358:SF35">
    <property type="entry name" value="FORMIMIDOYLGLUTAMASE"/>
    <property type="match status" value="1"/>
</dbReference>
<reference evidence="9" key="1">
    <citation type="journal article" date="2019" name="Int. J. Syst. Evol. Microbiol.">
        <title>The Global Catalogue of Microorganisms (GCM) 10K type strain sequencing project: providing services to taxonomists for standard genome sequencing and annotation.</title>
        <authorList>
            <consortium name="The Broad Institute Genomics Platform"/>
            <consortium name="The Broad Institute Genome Sequencing Center for Infectious Disease"/>
            <person name="Wu L."/>
            <person name="Ma J."/>
        </authorList>
    </citation>
    <scope>NUCLEOTIDE SEQUENCE [LARGE SCALE GENOMIC DNA]</scope>
    <source>
        <strain evidence="9">KCTC 42441</strain>
    </source>
</reference>
<comment type="caution">
    <text evidence="8">The sequence shown here is derived from an EMBL/GenBank/DDBJ whole genome shotgun (WGS) entry which is preliminary data.</text>
</comment>
<comment type="pathway">
    <text evidence="5">Amino-acid degradation; L-histidine degradation into L-glutamate; L-glutamate from N-formimidoyl-L-glutamate (hydrolase route): step 1/1.</text>
</comment>
<dbReference type="Pfam" id="PF00491">
    <property type="entry name" value="Arginase"/>
    <property type="match status" value="1"/>
</dbReference>
<keyword evidence="3 5" id="KW-0369">Histidine metabolism</keyword>
<dbReference type="NCBIfam" id="TIGR01227">
    <property type="entry name" value="hutG"/>
    <property type="match status" value="1"/>
</dbReference>
<gene>
    <name evidence="5 8" type="primary">hutG</name>
    <name evidence="8" type="ORF">ACFONC_05350</name>
</gene>
<evidence type="ECO:0000256" key="4">
    <source>
        <dbReference type="ARBA" id="ARBA00023211"/>
    </source>
</evidence>
<keyword evidence="4 5" id="KW-0464">Manganese</keyword>
<accession>A0ABV7XHC6</accession>
<dbReference type="GO" id="GO:0050415">
    <property type="term" value="F:formimidoylglutamase activity"/>
    <property type="evidence" value="ECO:0007669"/>
    <property type="project" value="UniProtKB-EC"/>
</dbReference>
<protein>
    <recommendedName>
        <fullName evidence="5 6">Formimidoylglutamase</fullName>
        <ecNumber evidence="5 6">3.5.3.8</ecNumber>
    </recommendedName>
    <alternativeName>
        <fullName evidence="5">Formiminoglutamase</fullName>
    </alternativeName>
    <alternativeName>
        <fullName evidence="5">Formiminoglutamate hydrolase</fullName>
    </alternativeName>
</protein>
<proteinExistence type="inferred from homology"/>